<keyword evidence="7" id="KW-1185">Reference proteome</keyword>
<feature type="domain" description="ABC transporter" evidence="5">
    <location>
        <begin position="22"/>
        <end position="254"/>
    </location>
</feature>
<evidence type="ECO:0000256" key="2">
    <source>
        <dbReference type="ARBA" id="ARBA00022448"/>
    </source>
</evidence>
<dbReference type="Gene3D" id="3.40.50.300">
    <property type="entry name" value="P-loop containing nucleotide triphosphate hydrolases"/>
    <property type="match status" value="1"/>
</dbReference>
<dbReference type="CDD" id="cd03235">
    <property type="entry name" value="ABC_Metallic_Cations"/>
    <property type="match status" value="1"/>
</dbReference>
<dbReference type="PANTHER" id="PTHR42734:SF5">
    <property type="entry name" value="IRON TRANSPORT SYSTEM ATP-BINDING PROTEIN HI_0361-RELATED"/>
    <property type="match status" value="1"/>
</dbReference>
<dbReference type="GO" id="GO:0016887">
    <property type="term" value="F:ATP hydrolysis activity"/>
    <property type="evidence" value="ECO:0007669"/>
    <property type="project" value="InterPro"/>
</dbReference>
<protein>
    <submittedName>
        <fullName evidence="6">ATPase component of Mn/Zn ABC-type transporter</fullName>
    </submittedName>
</protein>
<dbReference type="PANTHER" id="PTHR42734">
    <property type="entry name" value="METAL TRANSPORT SYSTEM ATP-BINDING PROTEIN TM_0124-RELATED"/>
    <property type="match status" value="1"/>
</dbReference>
<dbReference type="GO" id="GO:0005524">
    <property type="term" value="F:ATP binding"/>
    <property type="evidence" value="ECO:0007669"/>
    <property type="project" value="UniProtKB-KW"/>
</dbReference>
<evidence type="ECO:0000256" key="1">
    <source>
        <dbReference type="ARBA" id="ARBA00005417"/>
    </source>
</evidence>
<dbReference type="Pfam" id="PF00005">
    <property type="entry name" value="ABC_tran"/>
    <property type="match status" value="1"/>
</dbReference>
<dbReference type="InterPro" id="IPR003439">
    <property type="entry name" value="ABC_transporter-like_ATP-bd"/>
</dbReference>
<dbReference type="PATRIC" id="fig|937777.3.peg.2517"/>
<evidence type="ECO:0000313" key="6">
    <source>
        <dbReference type="EMBL" id="AFZ67978.1"/>
    </source>
</evidence>
<dbReference type="eggNOG" id="COG1121">
    <property type="taxonomic scope" value="Bacteria"/>
</dbReference>
<gene>
    <name evidence="6" type="ordered locus">Deipe_2512</name>
</gene>
<dbReference type="SUPFAM" id="SSF52540">
    <property type="entry name" value="P-loop containing nucleoside triphosphate hydrolases"/>
    <property type="match status" value="1"/>
</dbReference>
<dbReference type="InterPro" id="IPR050153">
    <property type="entry name" value="Metal_Ion_Import_ABC"/>
</dbReference>
<organism evidence="6 7">
    <name type="scientific">Deinococcus peraridilitoris (strain DSM 19664 / LMG 22246 / CIP 109416 / KR-200)</name>
    <dbReference type="NCBI Taxonomy" id="937777"/>
    <lineage>
        <taxon>Bacteria</taxon>
        <taxon>Thermotogati</taxon>
        <taxon>Deinococcota</taxon>
        <taxon>Deinococci</taxon>
        <taxon>Deinococcales</taxon>
        <taxon>Deinococcaceae</taxon>
        <taxon>Deinococcus</taxon>
    </lineage>
</organism>
<dbReference type="FunFam" id="3.40.50.300:FF:000134">
    <property type="entry name" value="Iron-enterobactin ABC transporter ATP-binding protein"/>
    <property type="match status" value="1"/>
</dbReference>
<dbReference type="SMART" id="SM00382">
    <property type="entry name" value="AAA"/>
    <property type="match status" value="1"/>
</dbReference>
<dbReference type="AlphaFoldDB" id="L0A254"/>
<evidence type="ECO:0000313" key="7">
    <source>
        <dbReference type="Proteomes" id="UP000010467"/>
    </source>
</evidence>
<dbReference type="PROSITE" id="PS50893">
    <property type="entry name" value="ABC_TRANSPORTER_2"/>
    <property type="match status" value="1"/>
</dbReference>
<accession>L0A254</accession>
<dbReference type="EMBL" id="CP003382">
    <property type="protein sequence ID" value="AFZ67978.1"/>
    <property type="molecule type" value="Genomic_DNA"/>
</dbReference>
<evidence type="ECO:0000256" key="4">
    <source>
        <dbReference type="ARBA" id="ARBA00022840"/>
    </source>
</evidence>
<keyword evidence="2" id="KW-0813">Transport</keyword>
<keyword evidence="4" id="KW-0067">ATP-binding</keyword>
<dbReference type="InterPro" id="IPR027417">
    <property type="entry name" value="P-loop_NTPase"/>
</dbReference>
<proteinExistence type="inferred from homology"/>
<dbReference type="HOGENOM" id="CLU_000604_1_11_0"/>
<dbReference type="STRING" id="937777.Deipe_2512"/>
<dbReference type="Proteomes" id="UP000010467">
    <property type="component" value="Chromosome"/>
</dbReference>
<comment type="similarity">
    <text evidence="1">Belongs to the ABC transporter superfamily.</text>
</comment>
<reference evidence="7" key="1">
    <citation type="submission" date="2012-03" db="EMBL/GenBank/DDBJ databases">
        <title>Complete sequence of chromosome of Deinococcus peraridilitoris DSM 19664.</title>
        <authorList>
            <person name="Lucas S."/>
            <person name="Copeland A."/>
            <person name="Lapidus A."/>
            <person name="Glavina del Rio T."/>
            <person name="Dalin E."/>
            <person name="Tice H."/>
            <person name="Bruce D."/>
            <person name="Goodwin L."/>
            <person name="Pitluck S."/>
            <person name="Peters L."/>
            <person name="Mikhailova N."/>
            <person name="Lu M."/>
            <person name="Kyrpides N."/>
            <person name="Mavromatis K."/>
            <person name="Ivanova N."/>
            <person name="Brettin T."/>
            <person name="Detter J.C."/>
            <person name="Han C."/>
            <person name="Larimer F."/>
            <person name="Land M."/>
            <person name="Hauser L."/>
            <person name="Markowitz V."/>
            <person name="Cheng J.-F."/>
            <person name="Hugenholtz P."/>
            <person name="Woyke T."/>
            <person name="Wu D."/>
            <person name="Pukall R."/>
            <person name="Steenblock K."/>
            <person name="Brambilla E."/>
            <person name="Klenk H.-P."/>
            <person name="Eisen J.A."/>
        </authorList>
    </citation>
    <scope>NUCLEOTIDE SEQUENCE [LARGE SCALE GENOMIC DNA]</scope>
    <source>
        <strain evidence="7">DSM 19664 / LMG 22246 / CIP 109416 / KR-200</strain>
    </source>
</reference>
<keyword evidence="3" id="KW-0547">Nucleotide-binding</keyword>
<evidence type="ECO:0000259" key="5">
    <source>
        <dbReference type="PROSITE" id="PS50893"/>
    </source>
</evidence>
<name>L0A254_DEIPD</name>
<dbReference type="KEGG" id="dpd:Deipe_2512"/>
<sequence length="262" mass="28178">MIQAGPASIFAVPNAAAAEVLFETENLSVRYGAQNALEHASVNVRSGEFVALIGPNGAGKSTLLKALLGLIPTSGGSVRFAPALAPRPKDAIAYVPQQQTLDWSFPVTVWEVAMMGRTGRLGWLRWPGRTDREIVRRALEQTGVLDLRQRPIADLSGGQKQRVLLARMLVRQALLLLLDEPLTGVDAATQERVMALLQAQARAGKGVLMVTHDLESAARWCDRLILVNRSVIAQGTPAEVYTPHNVEATFSSSHLGPGHEGA</sequence>
<evidence type="ECO:0000256" key="3">
    <source>
        <dbReference type="ARBA" id="ARBA00022741"/>
    </source>
</evidence>
<dbReference type="InterPro" id="IPR017871">
    <property type="entry name" value="ABC_transporter-like_CS"/>
</dbReference>
<dbReference type="InterPro" id="IPR003593">
    <property type="entry name" value="AAA+_ATPase"/>
</dbReference>
<dbReference type="PROSITE" id="PS00211">
    <property type="entry name" value="ABC_TRANSPORTER_1"/>
    <property type="match status" value="1"/>
</dbReference>